<dbReference type="Gene3D" id="3.30.930.10">
    <property type="entry name" value="Bira Bifunctional Protein, Domain 2"/>
    <property type="match status" value="1"/>
</dbReference>
<reference evidence="9" key="1">
    <citation type="submission" date="2016-11" db="EMBL/GenBank/DDBJ databases">
        <authorList>
            <person name="Varghese N."/>
            <person name="Submissions S."/>
        </authorList>
    </citation>
    <scope>NUCLEOTIDE SEQUENCE [LARGE SCALE GENOMIC DNA]</scope>
    <source>
        <strain evidence="9">DSM 16785</strain>
    </source>
</reference>
<keyword evidence="6 7" id="KW-0030">Aminoacyl-tRNA synthetase</keyword>
<feature type="binding site" evidence="7">
    <location>
        <begin position="222"/>
        <end position="224"/>
    </location>
    <ligand>
        <name>ATP</name>
        <dbReference type="ChEBI" id="CHEBI:30616"/>
    </ligand>
</feature>
<dbReference type="NCBIfam" id="TIGR00459">
    <property type="entry name" value="aspS_bact"/>
    <property type="match status" value="1"/>
</dbReference>
<dbReference type="InterPro" id="IPR004115">
    <property type="entry name" value="GAD-like_sf"/>
</dbReference>
<comment type="catalytic activity">
    <reaction evidence="7">
        <text>tRNA(Asp) + L-aspartate + ATP = L-aspartyl-tRNA(Asp) + AMP + diphosphate</text>
        <dbReference type="Rhea" id="RHEA:19649"/>
        <dbReference type="Rhea" id="RHEA-COMP:9660"/>
        <dbReference type="Rhea" id="RHEA-COMP:9678"/>
        <dbReference type="ChEBI" id="CHEBI:29991"/>
        <dbReference type="ChEBI" id="CHEBI:30616"/>
        <dbReference type="ChEBI" id="CHEBI:33019"/>
        <dbReference type="ChEBI" id="CHEBI:78442"/>
        <dbReference type="ChEBI" id="CHEBI:78516"/>
        <dbReference type="ChEBI" id="CHEBI:456215"/>
        <dbReference type="EC" id="6.1.1.12"/>
    </reaction>
</comment>
<gene>
    <name evidence="7" type="primary">aspS</name>
    <name evidence="9" type="ORF">SAMN02745164_02060</name>
</gene>
<comment type="similarity">
    <text evidence="1 7">Belongs to the class-II aminoacyl-tRNA synthetase family. Type 1 subfamily.</text>
</comment>
<dbReference type="GO" id="GO:0003676">
    <property type="term" value="F:nucleic acid binding"/>
    <property type="evidence" value="ECO:0007669"/>
    <property type="project" value="InterPro"/>
</dbReference>
<dbReference type="HAMAP" id="MF_00044">
    <property type="entry name" value="Asp_tRNA_synth_type1"/>
    <property type="match status" value="1"/>
</dbReference>
<dbReference type="NCBIfam" id="NF001750">
    <property type="entry name" value="PRK00476.1"/>
    <property type="match status" value="1"/>
</dbReference>
<dbReference type="OrthoDB" id="9802326at2"/>
<protein>
    <recommendedName>
        <fullName evidence="7">Aspartate--tRNA ligase</fullName>
        <ecNumber evidence="7">6.1.1.12</ecNumber>
    </recommendedName>
    <alternativeName>
        <fullName evidence="7">Aspartyl-tRNA synthetase</fullName>
        <shortName evidence="7">AspRS</shortName>
    </alternativeName>
</protein>
<feature type="binding site" evidence="7">
    <location>
        <position position="483"/>
    </location>
    <ligand>
        <name>ATP</name>
        <dbReference type="ChEBI" id="CHEBI:30616"/>
    </ligand>
</feature>
<keyword evidence="4 7" id="KW-0067">ATP-binding</keyword>
<evidence type="ECO:0000256" key="7">
    <source>
        <dbReference type="HAMAP-Rule" id="MF_00044"/>
    </source>
</evidence>
<dbReference type="SUPFAM" id="SSF55261">
    <property type="entry name" value="GAD domain-like"/>
    <property type="match status" value="1"/>
</dbReference>
<dbReference type="GO" id="GO:0006422">
    <property type="term" value="P:aspartyl-tRNA aminoacylation"/>
    <property type="evidence" value="ECO:0007669"/>
    <property type="project" value="UniProtKB-UniRule"/>
</dbReference>
<evidence type="ECO:0000256" key="5">
    <source>
        <dbReference type="ARBA" id="ARBA00022917"/>
    </source>
</evidence>
<dbReference type="CDD" id="cd04317">
    <property type="entry name" value="EcAspRS_like_N"/>
    <property type="match status" value="1"/>
</dbReference>
<dbReference type="InterPro" id="IPR029351">
    <property type="entry name" value="GAD_dom"/>
</dbReference>
<proteinExistence type="inferred from homology"/>
<evidence type="ECO:0000256" key="6">
    <source>
        <dbReference type="ARBA" id="ARBA00023146"/>
    </source>
</evidence>
<dbReference type="CDD" id="cd00777">
    <property type="entry name" value="AspRS_core"/>
    <property type="match status" value="1"/>
</dbReference>
<dbReference type="EMBL" id="FQUI01000050">
    <property type="protein sequence ID" value="SHF23505.1"/>
    <property type="molecule type" value="Genomic_DNA"/>
</dbReference>
<dbReference type="PANTHER" id="PTHR22594">
    <property type="entry name" value="ASPARTYL/LYSYL-TRNA SYNTHETASE"/>
    <property type="match status" value="1"/>
</dbReference>
<dbReference type="Proteomes" id="UP000184334">
    <property type="component" value="Unassembled WGS sequence"/>
</dbReference>
<keyword evidence="2 7" id="KW-0436">Ligase</keyword>
<feature type="binding site" evidence="7">
    <location>
        <begin position="535"/>
        <end position="538"/>
    </location>
    <ligand>
        <name>ATP</name>
        <dbReference type="ChEBI" id="CHEBI:30616"/>
    </ligand>
</feature>
<dbReference type="Gene3D" id="2.40.50.140">
    <property type="entry name" value="Nucleic acid-binding proteins"/>
    <property type="match status" value="1"/>
</dbReference>
<dbReference type="InterPro" id="IPR047090">
    <property type="entry name" value="AspRS_core"/>
</dbReference>
<evidence type="ECO:0000259" key="8">
    <source>
        <dbReference type="PROSITE" id="PS50862"/>
    </source>
</evidence>
<dbReference type="Pfam" id="PF00152">
    <property type="entry name" value="tRNA-synt_2"/>
    <property type="match status" value="1"/>
</dbReference>
<sequence length="586" mass="67772">MRLKRTHKCGELNIQNVDETVILNGWVERIRDLGGIKFGLLRDRYGKIQFVIDPENKDIYDIAKNIGNEYVIAIKGIIRKRPEDAINKNMKTGEIEILVEDLEILAESETPPIYVNKDEEISENLRLKYRYLDLRKEKMQKNLLLRHKALQITRQYFSENDFMEIETPYLTKSTPEGARDFLVPSRLKPGSFYALPQSPQLFKQLLMVSGFDRYFQIARCFRDEDFRADRQPEFSQIDFELSFVDMDDILTLTEGLLKKLFKELIDYDLKLPLRRFTYDEAMNKYGSDKPDTRYGLEIQDFTEIFENTGAAFIKKAIENGQKVKGIVLEGKATKFSRKRIDEYTEFAKSVGAGGLIWVKNENNNIKSSIKKIAEPELNKLIENEIIKNNNIAFILVGDNNEINKILGHIRVKLIKEEMEKKDGFDVLWIVDFPMFTWDEEENRLVAEHHPFTMPKLDEFEKFADSEPLKIRAQCYDLVINGYEMASGSIRIHRKDLQNKIFELIGLNEKEINEKFGFLIEAFKYGPPPHGGAAIGFDRLIAVMAGEESIKEVIAFPKTASGSDPMTEAPSSVSEKQLKELKIKLNL</sequence>
<dbReference type="PANTHER" id="PTHR22594:SF5">
    <property type="entry name" value="ASPARTATE--TRNA LIGASE, MITOCHONDRIAL"/>
    <property type="match status" value="1"/>
</dbReference>
<evidence type="ECO:0000256" key="4">
    <source>
        <dbReference type="ARBA" id="ARBA00022840"/>
    </source>
</evidence>
<dbReference type="RefSeq" id="WP_072865946.1">
    <property type="nucleotide sequence ID" value="NZ_FQUI01000050.1"/>
</dbReference>
<comment type="caution">
    <text evidence="7">Lacks conserved residue(s) required for the propagation of feature annotation.</text>
</comment>
<evidence type="ECO:0000256" key="3">
    <source>
        <dbReference type="ARBA" id="ARBA00022741"/>
    </source>
</evidence>
<dbReference type="InterPro" id="IPR047089">
    <property type="entry name" value="Asp-tRNA-ligase_1_N"/>
</dbReference>
<evidence type="ECO:0000313" key="10">
    <source>
        <dbReference type="Proteomes" id="UP000184334"/>
    </source>
</evidence>
<feature type="binding site" evidence="7">
    <location>
        <position position="231"/>
    </location>
    <ligand>
        <name>ATP</name>
        <dbReference type="ChEBI" id="CHEBI:30616"/>
    </ligand>
</feature>
<feature type="binding site" evidence="7">
    <location>
        <position position="448"/>
    </location>
    <ligand>
        <name>L-aspartate</name>
        <dbReference type="ChEBI" id="CHEBI:29991"/>
    </ligand>
</feature>
<dbReference type="SUPFAM" id="SSF50249">
    <property type="entry name" value="Nucleic acid-binding proteins"/>
    <property type="match status" value="1"/>
</dbReference>
<dbReference type="InterPro" id="IPR004365">
    <property type="entry name" value="NA-bd_OB_tRNA"/>
</dbReference>
<feature type="region of interest" description="Aspartate" evidence="7">
    <location>
        <begin position="200"/>
        <end position="203"/>
    </location>
</feature>
<feature type="binding site" evidence="7">
    <location>
        <position position="176"/>
    </location>
    <ligand>
        <name>L-aspartate</name>
        <dbReference type="ChEBI" id="CHEBI:29991"/>
    </ligand>
</feature>
<feature type="binding site" evidence="7">
    <location>
        <position position="490"/>
    </location>
    <ligand>
        <name>L-aspartate</name>
        <dbReference type="ChEBI" id="CHEBI:29991"/>
    </ligand>
</feature>
<evidence type="ECO:0000256" key="2">
    <source>
        <dbReference type="ARBA" id="ARBA00022598"/>
    </source>
</evidence>
<comment type="function">
    <text evidence="7">Catalyzes the attachment of L-aspartate to tRNA(Asp) in a two-step reaction: L-aspartate is first activated by ATP to form Asp-AMP and then transferred to the acceptor end of tRNA(Asp).</text>
</comment>
<dbReference type="InterPro" id="IPR004364">
    <property type="entry name" value="Aa-tRNA-synt_II"/>
</dbReference>
<keyword evidence="7" id="KW-0963">Cytoplasm</keyword>
<dbReference type="InterPro" id="IPR004524">
    <property type="entry name" value="Asp-tRNA-ligase_1"/>
</dbReference>
<keyword evidence="10" id="KW-1185">Reference proteome</keyword>
<organism evidence="9 10">
    <name type="scientific">Marinitoga hydrogenitolerans (strain DSM 16785 / JCM 12826 / AT1271)</name>
    <dbReference type="NCBI Taxonomy" id="1122195"/>
    <lineage>
        <taxon>Bacteria</taxon>
        <taxon>Thermotogati</taxon>
        <taxon>Thermotogota</taxon>
        <taxon>Thermotogae</taxon>
        <taxon>Petrotogales</taxon>
        <taxon>Petrotogaceae</taxon>
        <taxon>Marinitoga</taxon>
    </lineage>
</organism>
<dbReference type="PRINTS" id="PR01042">
    <property type="entry name" value="TRNASYNTHASP"/>
</dbReference>
<dbReference type="InterPro" id="IPR002312">
    <property type="entry name" value="Asp/Asn-tRNA-synth_IIb"/>
</dbReference>
<dbReference type="Gene3D" id="3.30.1360.30">
    <property type="entry name" value="GAD-like domain"/>
    <property type="match status" value="1"/>
</dbReference>
<comment type="subcellular location">
    <subcellularLocation>
        <location evidence="7">Cytoplasm</location>
    </subcellularLocation>
</comment>
<keyword evidence="3 7" id="KW-0547">Nucleotide-binding</keyword>
<dbReference type="InterPro" id="IPR012340">
    <property type="entry name" value="NA-bd_OB-fold"/>
</dbReference>
<evidence type="ECO:0000313" key="9">
    <source>
        <dbReference type="EMBL" id="SHF23505.1"/>
    </source>
</evidence>
<evidence type="ECO:0000256" key="1">
    <source>
        <dbReference type="ARBA" id="ARBA00006303"/>
    </source>
</evidence>
<dbReference type="Pfam" id="PF01336">
    <property type="entry name" value="tRNA_anti-codon"/>
    <property type="match status" value="1"/>
</dbReference>
<feature type="domain" description="Aminoacyl-transfer RNA synthetases class-II family profile" evidence="8">
    <location>
        <begin position="145"/>
        <end position="556"/>
    </location>
</feature>
<dbReference type="AlphaFoldDB" id="A0A1M4ZZR3"/>
<dbReference type="InterPro" id="IPR006195">
    <property type="entry name" value="aa-tRNA-synth_II"/>
</dbReference>
<dbReference type="Pfam" id="PF02938">
    <property type="entry name" value="GAD"/>
    <property type="match status" value="1"/>
</dbReference>
<comment type="caution">
    <text evidence="9">The sequence shown here is derived from an EMBL/GenBank/DDBJ whole genome shotgun (WGS) entry which is preliminary data.</text>
</comment>
<dbReference type="SUPFAM" id="SSF55681">
    <property type="entry name" value="Class II aaRS and biotin synthetases"/>
    <property type="match status" value="1"/>
</dbReference>
<dbReference type="EC" id="6.1.1.12" evidence="7"/>
<feature type="binding site" evidence="7">
    <location>
        <position position="222"/>
    </location>
    <ligand>
        <name>L-aspartate</name>
        <dbReference type="ChEBI" id="CHEBI:29991"/>
    </ligand>
</feature>
<dbReference type="GO" id="GO:0005524">
    <property type="term" value="F:ATP binding"/>
    <property type="evidence" value="ECO:0007669"/>
    <property type="project" value="UniProtKB-UniRule"/>
</dbReference>
<keyword evidence="5 7" id="KW-0648">Protein biosynthesis</keyword>
<accession>A0A1M4ZZR3</accession>
<dbReference type="PROSITE" id="PS50862">
    <property type="entry name" value="AA_TRNA_LIGASE_II"/>
    <property type="match status" value="1"/>
</dbReference>
<dbReference type="GO" id="GO:0004815">
    <property type="term" value="F:aspartate-tRNA ligase activity"/>
    <property type="evidence" value="ECO:0007669"/>
    <property type="project" value="UniProtKB-UniRule"/>
</dbReference>
<comment type="subunit">
    <text evidence="7">Homodimer.</text>
</comment>
<dbReference type="GO" id="GO:0005737">
    <property type="term" value="C:cytoplasm"/>
    <property type="evidence" value="ECO:0007669"/>
    <property type="project" value="UniProtKB-SubCell"/>
</dbReference>
<dbReference type="InterPro" id="IPR045864">
    <property type="entry name" value="aa-tRNA-synth_II/BPL/LPL"/>
</dbReference>
<dbReference type="STRING" id="1122195.SAMN02745164_02060"/>
<name>A0A1M4ZZR3_MARH1</name>